<comment type="catalytic activity">
    <reaction evidence="8 10 11">
        <text>2-(2-carboxy-4-methylthiazol-5-yl)ethyl phosphate + 4-amino-2-methyl-5-(diphosphooxymethyl)pyrimidine + 2 H(+) = thiamine phosphate + CO2 + diphosphate</text>
        <dbReference type="Rhea" id="RHEA:47848"/>
        <dbReference type="ChEBI" id="CHEBI:15378"/>
        <dbReference type="ChEBI" id="CHEBI:16526"/>
        <dbReference type="ChEBI" id="CHEBI:33019"/>
        <dbReference type="ChEBI" id="CHEBI:37575"/>
        <dbReference type="ChEBI" id="CHEBI:57841"/>
        <dbReference type="ChEBI" id="CHEBI:62890"/>
        <dbReference type="EC" id="2.5.1.3"/>
    </reaction>
</comment>
<dbReference type="GO" id="GO:0009229">
    <property type="term" value="P:thiamine diphosphate biosynthetic process"/>
    <property type="evidence" value="ECO:0007669"/>
    <property type="project" value="UniProtKB-UniRule"/>
</dbReference>
<comment type="function">
    <text evidence="1 10">Condenses 4-methyl-5-(beta-hydroxyethyl)thiazole monophosphate (THZ-P) and 2-methyl-4-amino-5-hydroxymethyl pyrimidine pyrophosphate (HMP-PP) to form thiamine monophosphate (TMP).</text>
</comment>
<comment type="similarity">
    <text evidence="10 11">Belongs to the thiamine-phosphate synthase family.</text>
</comment>
<comment type="caution">
    <text evidence="15">The sequence shown here is derived from an EMBL/GenBank/DDBJ whole genome shotgun (WGS) entry which is preliminary data.</text>
</comment>
<evidence type="ECO:0000256" key="5">
    <source>
        <dbReference type="ARBA" id="ARBA00022842"/>
    </source>
</evidence>
<keyword evidence="5 10" id="KW-0460">Magnesium</keyword>
<dbReference type="GO" id="GO:0000287">
    <property type="term" value="F:magnesium ion binding"/>
    <property type="evidence" value="ECO:0007669"/>
    <property type="project" value="UniProtKB-UniRule"/>
</dbReference>
<evidence type="ECO:0000259" key="14">
    <source>
        <dbReference type="Pfam" id="PF02581"/>
    </source>
</evidence>
<gene>
    <name evidence="10 15" type="primary">thiE</name>
    <name evidence="15" type="ORF">JD276_12095</name>
</gene>
<evidence type="ECO:0000313" key="15">
    <source>
        <dbReference type="EMBL" id="MBK0419774.1"/>
    </source>
</evidence>
<name>A0A934Q7N9_9MICO</name>
<evidence type="ECO:0000256" key="8">
    <source>
        <dbReference type="ARBA" id="ARBA00047851"/>
    </source>
</evidence>
<dbReference type="InterPro" id="IPR013785">
    <property type="entry name" value="Aldolase_TIM"/>
</dbReference>
<evidence type="ECO:0000256" key="13">
    <source>
        <dbReference type="SAM" id="MobiDB-lite"/>
    </source>
</evidence>
<dbReference type="NCBIfam" id="TIGR00693">
    <property type="entry name" value="thiE"/>
    <property type="match status" value="1"/>
</dbReference>
<evidence type="ECO:0000313" key="16">
    <source>
        <dbReference type="Proteomes" id="UP000608530"/>
    </source>
</evidence>
<evidence type="ECO:0000256" key="12">
    <source>
        <dbReference type="RuleBase" id="RU004253"/>
    </source>
</evidence>
<comment type="cofactor">
    <cofactor evidence="10">
        <name>Mg(2+)</name>
        <dbReference type="ChEBI" id="CHEBI:18420"/>
    </cofactor>
    <text evidence="10">Binds 1 Mg(2+) ion per subunit.</text>
</comment>
<proteinExistence type="inferred from homology"/>
<evidence type="ECO:0000256" key="4">
    <source>
        <dbReference type="ARBA" id="ARBA00022723"/>
    </source>
</evidence>
<feature type="binding site" evidence="10">
    <location>
        <position position="113"/>
    </location>
    <ligand>
        <name>Mg(2+)</name>
        <dbReference type="ChEBI" id="CHEBI:18420"/>
    </ligand>
</feature>
<evidence type="ECO:0000256" key="7">
    <source>
        <dbReference type="ARBA" id="ARBA00047334"/>
    </source>
</evidence>
<evidence type="ECO:0000256" key="11">
    <source>
        <dbReference type="RuleBase" id="RU003826"/>
    </source>
</evidence>
<sequence length="273" mass="27825">MPSRSRAGAPAGSPVPAGTAALLDPSVYLVTDRALCGARGVAETVRLAVEGGVAMVQLREKHASLDEQLRQVEELAVAIEGRARFVVNDRLDVAVAARDRGLPVDGVHLGQGDEQVGTARAELGDDAILGLTANAPEHLDAVLRLPSGTVDYLGVGVIRPTATKPDHPPALGVDGFARFAAASPLPCVAIGGVRIEDLPELRQGGAAGVALVSALCAAPDPAAAARRFAAAWSRAMPSRATPSRATRSRDARNGAEEGALPSPGFGGAEGAPR</sequence>
<dbReference type="CDD" id="cd00564">
    <property type="entry name" value="TMP_TenI"/>
    <property type="match status" value="1"/>
</dbReference>
<dbReference type="InterPro" id="IPR034291">
    <property type="entry name" value="TMP_synthase"/>
</dbReference>
<feature type="region of interest" description="Disordered" evidence="13">
    <location>
        <begin position="235"/>
        <end position="273"/>
    </location>
</feature>
<dbReference type="HAMAP" id="MF_00097">
    <property type="entry name" value="TMP_synthase"/>
    <property type="match status" value="1"/>
</dbReference>
<dbReference type="EC" id="2.5.1.3" evidence="10"/>
<evidence type="ECO:0000256" key="10">
    <source>
        <dbReference type="HAMAP-Rule" id="MF_00097"/>
    </source>
</evidence>
<keyword evidence="6 10" id="KW-0784">Thiamine biosynthesis</keyword>
<feature type="binding site" evidence="10">
    <location>
        <position position="192"/>
    </location>
    <ligand>
        <name>2-[(2R,5Z)-2-carboxy-4-methylthiazol-5(2H)-ylidene]ethyl phosphate</name>
        <dbReference type="ChEBI" id="CHEBI:62899"/>
    </ligand>
</feature>
<evidence type="ECO:0000256" key="3">
    <source>
        <dbReference type="ARBA" id="ARBA00022679"/>
    </source>
</evidence>
<dbReference type="PANTHER" id="PTHR20857:SF15">
    <property type="entry name" value="THIAMINE-PHOSPHATE SYNTHASE"/>
    <property type="match status" value="1"/>
</dbReference>
<evidence type="ECO:0000256" key="6">
    <source>
        <dbReference type="ARBA" id="ARBA00022977"/>
    </source>
</evidence>
<keyword evidence="3 10" id="KW-0808">Transferase</keyword>
<comment type="pathway">
    <text evidence="2 10 12">Cofactor biosynthesis; thiamine diphosphate biosynthesis; thiamine phosphate from 4-amino-2-methyl-5-diphosphomethylpyrimidine and 4-methyl-5-(2-phosphoethyl)-thiazole: step 1/1.</text>
</comment>
<accession>A0A934Q7N9</accession>
<dbReference type="InterPro" id="IPR036206">
    <property type="entry name" value="ThiamineP_synth_sf"/>
</dbReference>
<comment type="catalytic activity">
    <reaction evidence="9 10 11">
        <text>2-[(2R,5Z)-2-carboxy-4-methylthiazol-5(2H)-ylidene]ethyl phosphate + 4-amino-2-methyl-5-(diphosphooxymethyl)pyrimidine + 2 H(+) = thiamine phosphate + CO2 + diphosphate</text>
        <dbReference type="Rhea" id="RHEA:47844"/>
        <dbReference type="ChEBI" id="CHEBI:15378"/>
        <dbReference type="ChEBI" id="CHEBI:16526"/>
        <dbReference type="ChEBI" id="CHEBI:33019"/>
        <dbReference type="ChEBI" id="CHEBI:37575"/>
        <dbReference type="ChEBI" id="CHEBI:57841"/>
        <dbReference type="ChEBI" id="CHEBI:62899"/>
        <dbReference type="EC" id="2.5.1.3"/>
    </reaction>
</comment>
<dbReference type="PANTHER" id="PTHR20857">
    <property type="entry name" value="THIAMINE-PHOSPHATE PYROPHOSPHORYLASE"/>
    <property type="match status" value="1"/>
</dbReference>
<feature type="binding site" evidence="10">
    <location>
        <position position="164"/>
    </location>
    <ligand>
        <name>4-amino-2-methyl-5-(diphosphooxymethyl)pyrimidine</name>
        <dbReference type="ChEBI" id="CHEBI:57841"/>
    </ligand>
</feature>
<comment type="catalytic activity">
    <reaction evidence="7 10 11">
        <text>4-methyl-5-(2-phosphooxyethyl)-thiazole + 4-amino-2-methyl-5-(diphosphooxymethyl)pyrimidine + H(+) = thiamine phosphate + diphosphate</text>
        <dbReference type="Rhea" id="RHEA:22328"/>
        <dbReference type="ChEBI" id="CHEBI:15378"/>
        <dbReference type="ChEBI" id="CHEBI:33019"/>
        <dbReference type="ChEBI" id="CHEBI:37575"/>
        <dbReference type="ChEBI" id="CHEBI:57841"/>
        <dbReference type="ChEBI" id="CHEBI:58296"/>
        <dbReference type="EC" id="2.5.1.3"/>
    </reaction>
</comment>
<protein>
    <recommendedName>
        <fullName evidence="10">Thiamine-phosphate synthase</fullName>
        <shortName evidence="10">TP synthase</shortName>
        <shortName evidence="10">TPS</shortName>
        <ecNumber evidence="10">2.5.1.3</ecNumber>
    </recommendedName>
    <alternativeName>
        <fullName evidence="10">Thiamine-phosphate pyrophosphorylase</fullName>
        <shortName evidence="10">TMP pyrophosphorylase</shortName>
        <shortName evidence="10">TMP-PPase</shortName>
    </alternativeName>
</protein>
<feature type="binding site" evidence="10">
    <location>
        <position position="132"/>
    </location>
    <ligand>
        <name>4-amino-2-methyl-5-(diphosphooxymethyl)pyrimidine</name>
        <dbReference type="ChEBI" id="CHEBI:57841"/>
    </ligand>
</feature>
<feature type="binding site" evidence="10">
    <location>
        <begin position="212"/>
        <end position="213"/>
    </location>
    <ligand>
        <name>2-[(2R,5Z)-2-carboxy-4-methylthiazol-5(2H)-ylidene]ethyl phosphate</name>
        <dbReference type="ChEBI" id="CHEBI:62899"/>
    </ligand>
</feature>
<dbReference type="GO" id="GO:0005737">
    <property type="term" value="C:cytoplasm"/>
    <property type="evidence" value="ECO:0007669"/>
    <property type="project" value="TreeGrafter"/>
</dbReference>
<feature type="binding site" evidence="10">
    <location>
        <position position="88"/>
    </location>
    <ligand>
        <name>4-amino-2-methyl-5-(diphosphooxymethyl)pyrimidine</name>
        <dbReference type="ChEBI" id="CHEBI:57841"/>
    </ligand>
</feature>
<feature type="binding site" evidence="10">
    <location>
        <position position="89"/>
    </location>
    <ligand>
        <name>Mg(2+)</name>
        <dbReference type="ChEBI" id="CHEBI:18420"/>
    </ligand>
</feature>
<dbReference type="Gene3D" id="3.20.20.70">
    <property type="entry name" value="Aldolase class I"/>
    <property type="match status" value="1"/>
</dbReference>
<dbReference type="EMBL" id="JAEHOH010000016">
    <property type="protein sequence ID" value="MBK0419774.1"/>
    <property type="molecule type" value="Genomic_DNA"/>
</dbReference>
<dbReference type="GO" id="GO:0004789">
    <property type="term" value="F:thiamine-phosphate diphosphorylase activity"/>
    <property type="evidence" value="ECO:0007669"/>
    <property type="project" value="UniProtKB-UniRule"/>
</dbReference>
<evidence type="ECO:0000256" key="1">
    <source>
        <dbReference type="ARBA" id="ARBA00003814"/>
    </source>
</evidence>
<evidence type="ECO:0000256" key="9">
    <source>
        <dbReference type="ARBA" id="ARBA00047883"/>
    </source>
</evidence>
<dbReference type="GO" id="GO:0009228">
    <property type="term" value="P:thiamine biosynthetic process"/>
    <property type="evidence" value="ECO:0007669"/>
    <property type="project" value="UniProtKB-KW"/>
</dbReference>
<keyword evidence="16" id="KW-1185">Reference proteome</keyword>
<reference evidence="15" key="1">
    <citation type="submission" date="2020-12" db="EMBL/GenBank/DDBJ databases">
        <title>Leucobacter sp. CAS1, isolated from Chromium sludge.</title>
        <authorList>
            <person name="Xu Z."/>
        </authorList>
    </citation>
    <scope>NUCLEOTIDE SEQUENCE</scope>
    <source>
        <strain evidence="15">CSA1</strain>
    </source>
</reference>
<organism evidence="15 16">
    <name type="scientific">Leucobacter chromiisoli</name>
    <dbReference type="NCBI Taxonomy" id="2796471"/>
    <lineage>
        <taxon>Bacteria</taxon>
        <taxon>Bacillati</taxon>
        <taxon>Actinomycetota</taxon>
        <taxon>Actinomycetes</taxon>
        <taxon>Micrococcales</taxon>
        <taxon>Microbacteriaceae</taxon>
        <taxon>Leucobacter</taxon>
    </lineage>
</organism>
<dbReference type="Proteomes" id="UP000608530">
    <property type="component" value="Unassembled WGS sequence"/>
</dbReference>
<keyword evidence="4 10" id="KW-0479">Metal-binding</keyword>
<feature type="binding site" evidence="10">
    <location>
        <begin position="161"/>
        <end position="163"/>
    </location>
    <ligand>
        <name>2-[(2R,5Z)-2-carboxy-4-methylthiazol-5(2H)-ylidene]ethyl phosphate</name>
        <dbReference type="ChEBI" id="CHEBI:62899"/>
    </ligand>
</feature>
<dbReference type="AlphaFoldDB" id="A0A934Q7N9"/>
<evidence type="ECO:0000256" key="2">
    <source>
        <dbReference type="ARBA" id="ARBA00005165"/>
    </source>
</evidence>
<feature type="domain" description="Thiamine phosphate synthase/TenI" evidence="14">
    <location>
        <begin position="27"/>
        <end position="215"/>
    </location>
</feature>
<feature type="binding site" evidence="10">
    <location>
        <begin position="57"/>
        <end position="61"/>
    </location>
    <ligand>
        <name>4-amino-2-methyl-5-(diphosphooxymethyl)pyrimidine</name>
        <dbReference type="ChEBI" id="CHEBI:57841"/>
    </ligand>
</feature>
<dbReference type="Pfam" id="PF02581">
    <property type="entry name" value="TMP-TENI"/>
    <property type="match status" value="1"/>
</dbReference>
<dbReference type="InterPro" id="IPR022998">
    <property type="entry name" value="ThiamineP_synth_TenI"/>
</dbReference>
<feature type="compositionally biased region" description="Low complexity" evidence="13">
    <location>
        <begin position="235"/>
        <end position="245"/>
    </location>
</feature>
<feature type="compositionally biased region" description="Gly residues" evidence="13">
    <location>
        <begin position="264"/>
        <end position="273"/>
    </location>
</feature>
<dbReference type="SUPFAM" id="SSF51391">
    <property type="entry name" value="Thiamin phosphate synthase"/>
    <property type="match status" value="1"/>
</dbReference>